<dbReference type="AlphaFoldDB" id="A0A1B9F803"/>
<name>A0A1B9F803_9BACT</name>
<evidence type="ECO:0000313" key="2">
    <source>
        <dbReference type="Proteomes" id="UP000093080"/>
    </source>
</evidence>
<reference evidence="1 2" key="1">
    <citation type="submission" date="2016-06" db="EMBL/GenBank/DDBJ databases">
        <title>Respiratory ammonification of nitrate coupled to the oxidation of elemental sulfur in deep-sea autotrophic thermophilic bacteria.</title>
        <authorList>
            <person name="Slobodkina G.B."/>
            <person name="Mardanov A.V."/>
            <person name="Ravin N.V."/>
            <person name="Frolova A.A."/>
            <person name="Viryasiv M.B."/>
            <person name="Chernyh N.A."/>
            <person name="Bonch-Osmolovskaya E.A."/>
            <person name="Slobodkin A.I."/>
        </authorList>
    </citation>
    <scope>NUCLEOTIDE SEQUENCE [LARGE SCALE GENOMIC DNA]</scope>
    <source>
        <strain evidence="1 2">S69</strain>
    </source>
</reference>
<accession>A0A1B9F803</accession>
<keyword evidence="2" id="KW-1185">Reference proteome</keyword>
<evidence type="ECO:0000313" key="1">
    <source>
        <dbReference type="EMBL" id="OCC16067.1"/>
    </source>
</evidence>
<dbReference type="Proteomes" id="UP000093080">
    <property type="component" value="Unassembled WGS sequence"/>
</dbReference>
<sequence length="42" mass="4554">MKNGNFLTHEGTGVGIIEEVKSSLLTSIEIAFELTTIFGVEK</sequence>
<comment type="caution">
    <text evidence="1">The sequence shown here is derived from an EMBL/GenBank/DDBJ whole genome shotgun (WGS) entry which is preliminary data.</text>
</comment>
<dbReference type="RefSeq" id="WP_279614747.1">
    <property type="nucleotide sequence ID" value="NZ_MAGO01000002.1"/>
</dbReference>
<proteinExistence type="predicted"/>
<gene>
    <name evidence="1" type="ORF">DBT_0529</name>
</gene>
<dbReference type="EMBL" id="MAGO01000002">
    <property type="protein sequence ID" value="OCC16067.1"/>
    <property type="molecule type" value="Genomic_DNA"/>
</dbReference>
<protein>
    <submittedName>
        <fullName evidence="1">Uncharacterized protein</fullName>
    </submittedName>
</protein>
<organism evidence="1 2">
    <name type="scientific">Dissulfuribacter thermophilus</name>
    <dbReference type="NCBI Taxonomy" id="1156395"/>
    <lineage>
        <taxon>Bacteria</taxon>
        <taxon>Pseudomonadati</taxon>
        <taxon>Thermodesulfobacteriota</taxon>
        <taxon>Dissulfuribacteria</taxon>
        <taxon>Dissulfuribacterales</taxon>
        <taxon>Dissulfuribacteraceae</taxon>
        <taxon>Dissulfuribacter</taxon>
    </lineage>
</organism>
<dbReference type="STRING" id="1156395.DBT_0529"/>